<feature type="region of interest" description="Disordered" evidence="1">
    <location>
        <begin position="197"/>
        <end position="229"/>
    </location>
</feature>
<sequence length="229" mass="24420">MTSFKAKRPHSPDCGVEHYKRRRLLEDFARLSIGDTHSASHSVGVSPPSDSVTTVLDGDVLLSAPVRRRVASVLRRGGSAGGSVDHSSAETVYARILDWIKEDAAQIVRWVDWERVVYVLWRRWFVAGGADVDMDAGGNESVPRENAAASVLTPTVGTVANTLPVRGVAVFPSAMGQVANNVPVQGNATFPNAIVQPPSNAPVQGSTAFSAATEDTPTTDTDVDMDAPW</sequence>
<gene>
    <name evidence="2" type="ORF">DAKH74_041150</name>
</gene>
<comment type="caution">
    <text evidence="2">The sequence shown here is derived from an EMBL/GenBank/DDBJ whole genome shotgun (WGS) entry which is preliminary data.</text>
</comment>
<reference evidence="2 3" key="1">
    <citation type="journal article" date="2023" name="Elife">
        <title>Identification of key yeast species and microbe-microbe interactions impacting larval growth of Drosophila in the wild.</title>
        <authorList>
            <person name="Mure A."/>
            <person name="Sugiura Y."/>
            <person name="Maeda R."/>
            <person name="Honda K."/>
            <person name="Sakurai N."/>
            <person name="Takahashi Y."/>
            <person name="Watada M."/>
            <person name="Katoh T."/>
            <person name="Gotoh A."/>
            <person name="Gotoh Y."/>
            <person name="Taniguchi I."/>
            <person name="Nakamura K."/>
            <person name="Hayashi T."/>
            <person name="Katayama T."/>
            <person name="Uemura T."/>
            <person name="Hattori Y."/>
        </authorList>
    </citation>
    <scope>NUCLEOTIDE SEQUENCE [LARGE SCALE GENOMIC DNA]</scope>
    <source>
        <strain evidence="2 3">KH-74</strain>
    </source>
</reference>
<dbReference type="EMBL" id="BTGD01000013">
    <property type="protein sequence ID" value="GMM57499.1"/>
    <property type="molecule type" value="Genomic_DNA"/>
</dbReference>
<proteinExistence type="predicted"/>
<name>A0AAV5S480_MAUHU</name>
<keyword evidence="3" id="KW-1185">Reference proteome</keyword>
<evidence type="ECO:0000313" key="2">
    <source>
        <dbReference type="EMBL" id="GMM57499.1"/>
    </source>
</evidence>
<dbReference type="AlphaFoldDB" id="A0AAV5S480"/>
<accession>A0AAV5S480</accession>
<evidence type="ECO:0000256" key="1">
    <source>
        <dbReference type="SAM" id="MobiDB-lite"/>
    </source>
</evidence>
<evidence type="ECO:0000313" key="3">
    <source>
        <dbReference type="Proteomes" id="UP001377567"/>
    </source>
</evidence>
<feature type="compositionally biased region" description="Polar residues" evidence="1">
    <location>
        <begin position="197"/>
        <end position="210"/>
    </location>
</feature>
<organism evidence="2 3">
    <name type="scientific">Maudiozyma humilis</name>
    <name type="common">Sour dough yeast</name>
    <name type="synonym">Kazachstania humilis</name>
    <dbReference type="NCBI Taxonomy" id="51915"/>
    <lineage>
        <taxon>Eukaryota</taxon>
        <taxon>Fungi</taxon>
        <taxon>Dikarya</taxon>
        <taxon>Ascomycota</taxon>
        <taxon>Saccharomycotina</taxon>
        <taxon>Saccharomycetes</taxon>
        <taxon>Saccharomycetales</taxon>
        <taxon>Saccharomycetaceae</taxon>
        <taxon>Maudiozyma</taxon>
    </lineage>
</organism>
<protein>
    <submittedName>
        <fullName evidence="2">Uncharacterized protein</fullName>
    </submittedName>
</protein>
<dbReference type="Proteomes" id="UP001377567">
    <property type="component" value="Unassembled WGS sequence"/>
</dbReference>